<gene>
    <name evidence="1" type="ORF">CEXT_317951</name>
</gene>
<sequence length="106" mass="11489">MANRKSVITLSGELFQGQAALIKKMPVENSHYCQQKSSLVPHRHAVTNPKWISASLKAVNSKPITFTPNPMSPSPMKVISGGSNAVDSPVSRGGFLYGIAQRPRMQ</sequence>
<comment type="caution">
    <text evidence="1">The sequence shown here is derived from an EMBL/GenBank/DDBJ whole genome shotgun (WGS) entry which is preliminary data.</text>
</comment>
<dbReference type="Proteomes" id="UP001054945">
    <property type="component" value="Unassembled WGS sequence"/>
</dbReference>
<keyword evidence="2" id="KW-1185">Reference proteome</keyword>
<organism evidence="1 2">
    <name type="scientific">Caerostris extrusa</name>
    <name type="common">Bark spider</name>
    <name type="synonym">Caerostris bankana</name>
    <dbReference type="NCBI Taxonomy" id="172846"/>
    <lineage>
        <taxon>Eukaryota</taxon>
        <taxon>Metazoa</taxon>
        <taxon>Ecdysozoa</taxon>
        <taxon>Arthropoda</taxon>
        <taxon>Chelicerata</taxon>
        <taxon>Arachnida</taxon>
        <taxon>Araneae</taxon>
        <taxon>Araneomorphae</taxon>
        <taxon>Entelegynae</taxon>
        <taxon>Araneoidea</taxon>
        <taxon>Araneidae</taxon>
        <taxon>Caerostris</taxon>
    </lineage>
</organism>
<protein>
    <submittedName>
        <fullName evidence="1">Uncharacterized protein</fullName>
    </submittedName>
</protein>
<name>A0AAV4Q3C2_CAEEX</name>
<dbReference type="AlphaFoldDB" id="A0AAV4Q3C2"/>
<dbReference type="EMBL" id="BPLR01005385">
    <property type="protein sequence ID" value="GIY01908.1"/>
    <property type="molecule type" value="Genomic_DNA"/>
</dbReference>
<reference evidence="1 2" key="1">
    <citation type="submission" date="2021-06" db="EMBL/GenBank/DDBJ databases">
        <title>Caerostris extrusa draft genome.</title>
        <authorList>
            <person name="Kono N."/>
            <person name="Arakawa K."/>
        </authorList>
    </citation>
    <scope>NUCLEOTIDE SEQUENCE [LARGE SCALE GENOMIC DNA]</scope>
</reference>
<evidence type="ECO:0000313" key="2">
    <source>
        <dbReference type="Proteomes" id="UP001054945"/>
    </source>
</evidence>
<evidence type="ECO:0000313" key="1">
    <source>
        <dbReference type="EMBL" id="GIY01908.1"/>
    </source>
</evidence>
<accession>A0AAV4Q3C2</accession>
<proteinExistence type="predicted"/>